<dbReference type="AlphaFoldDB" id="A0A5E6XTN5"/>
<feature type="domain" description="AAA+ ATPase" evidence="1">
    <location>
        <begin position="187"/>
        <end position="433"/>
    </location>
</feature>
<dbReference type="SUPFAM" id="SSF52540">
    <property type="entry name" value="P-loop containing nucleoside triphosphate hydrolases"/>
    <property type="match status" value="1"/>
</dbReference>
<dbReference type="EMBL" id="CABVHJ010000028">
    <property type="protein sequence ID" value="VVN44075.1"/>
    <property type="molecule type" value="Genomic_DNA"/>
</dbReference>
<dbReference type="GO" id="GO:0005524">
    <property type="term" value="F:ATP binding"/>
    <property type="evidence" value="ECO:0007669"/>
    <property type="project" value="InterPro"/>
</dbReference>
<evidence type="ECO:0000313" key="2">
    <source>
        <dbReference type="EMBL" id="VVN44075.1"/>
    </source>
</evidence>
<dbReference type="PANTHER" id="PTHR43581:SF2">
    <property type="entry name" value="EXCINUCLEASE ATPASE SUBUNIT"/>
    <property type="match status" value="1"/>
</dbReference>
<dbReference type="InterPro" id="IPR003959">
    <property type="entry name" value="ATPase_AAA_core"/>
</dbReference>
<dbReference type="InterPro" id="IPR027417">
    <property type="entry name" value="P-loop_NTPase"/>
</dbReference>
<sequence length="519" mass="57994">MDFYVVGRDDRFPPTARNCAYLKYDRWNDYDFVTMFYVIIYDQSGVEHDLGNVKIGFRGQTKDTSTMSKLQRHFPELSDEFFSLGNNVEYYNKLANSVPKPLAKEYVAGMRDLAANPELLESVIDEEVLSISLLRDVSLPSIKQQFVRVLSGGAVRTNYDFIYEKSGGEDTAGIELKFSVEADSAPSSNVHALIGRNGIGKTTILNGIVKAALGQGNTQDRLYHTGQWHMERIPITREYFSSVVSVSFSAFDPFSPPPDQPDPSKGTCFYYVGLKRPTEHGYELKGSSELKSEYVKALQACFRDDYKRRMWEKAVKSLQSDDNFAQMEMLTQVELSSAKYIDAAELLFSTLSSGHAIVLLTIAKLVERVEEKTLVLLDEPESHLHPPLLSAFIRALNDLMLDRNGVAIIATHSPVVLQEIPSSCAWKVNRKGLSAAAKRPQIETFGENVGVLTREVFGLEVQLSGFHTILQAAVDEGETFDKILRKFDGRLGFEAQAILRALIADRDSKANDSHSKATP</sequence>
<evidence type="ECO:0000313" key="3">
    <source>
        <dbReference type="Proteomes" id="UP000327167"/>
    </source>
</evidence>
<dbReference type="SMART" id="SM00382">
    <property type="entry name" value="AAA"/>
    <property type="match status" value="1"/>
</dbReference>
<dbReference type="Pfam" id="PF13304">
    <property type="entry name" value="AAA_21"/>
    <property type="match status" value="1"/>
</dbReference>
<evidence type="ECO:0000259" key="1">
    <source>
        <dbReference type="SMART" id="SM00382"/>
    </source>
</evidence>
<organism evidence="2 3">
    <name type="scientific">Pseudomonas fluorescens</name>
    <dbReference type="NCBI Taxonomy" id="294"/>
    <lineage>
        <taxon>Bacteria</taxon>
        <taxon>Pseudomonadati</taxon>
        <taxon>Pseudomonadota</taxon>
        <taxon>Gammaproteobacteria</taxon>
        <taxon>Pseudomonadales</taxon>
        <taxon>Pseudomonadaceae</taxon>
        <taxon>Pseudomonas</taxon>
    </lineage>
</organism>
<dbReference type="GO" id="GO:0016887">
    <property type="term" value="F:ATP hydrolysis activity"/>
    <property type="evidence" value="ECO:0007669"/>
    <property type="project" value="InterPro"/>
</dbReference>
<protein>
    <recommendedName>
        <fullName evidence="1">AAA+ ATPase domain-containing protein</fullName>
    </recommendedName>
</protein>
<dbReference type="InterPro" id="IPR051396">
    <property type="entry name" value="Bact_Antivir_Def_Nuclease"/>
</dbReference>
<dbReference type="Proteomes" id="UP000327167">
    <property type="component" value="Unassembled WGS sequence"/>
</dbReference>
<dbReference type="Gene3D" id="3.40.50.300">
    <property type="entry name" value="P-loop containing nucleotide triphosphate hydrolases"/>
    <property type="match status" value="1"/>
</dbReference>
<proteinExistence type="predicted"/>
<gene>
    <name evidence="2" type="ORF">PS655_05657</name>
</gene>
<dbReference type="InterPro" id="IPR003593">
    <property type="entry name" value="AAA+_ATPase"/>
</dbReference>
<dbReference type="PANTHER" id="PTHR43581">
    <property type="entry name" value="ATP/GTP PHOSPHATASE"/>
    <property type="match status" value="1"/>
</dbReference>
<dbReference type="RefSeq" id="WP_150652727.1">
    <property type="nucleotide sequence ID" value="NZ_CABVHJ010000028.1"/>
</dbReference>
<reference evidence="2 3" key="1">
    <citation type="submission" date="2019-09" db="EMBL/GenBank/DDBJ databases">
        <authorList>
            <person name="Chandra G."/>
            <person name="Truman W A."/>
        </authorList>
    </citation>
    <scope>NUCLEOTIDE SEQUENCE [LARGE SCALE GENOMIC DNA]</scope>
    <source>
        <strain evidence="2">PS655</strain>
    </source>
</reference>
<accession>A0A5E6XTN5</accession>
<name>A0A5E6XTN5_PSEFL</name>